<dbReference type="SUPFAM" id="SSF117856">
    <property type="entry name" value="AF0104/ALDC/Ptd012-like"/>
    <property type="match status" value="1"/>
</dbReference>
<dbReference type="Ensembl" id="ENSCCNT00000019134.1">
    <property type="protein sequence ID" value="ENSCCNP00000014614.1"/>
    <property type="gene ID" value="ENSCCNG00000015082.1"/>
</dbReference>
<dbReference type="GO" id="GO:0016788">
    <property type="term" value="F:hydrolase activity, acting on ester bonds"/>
    <property type="evidence" value="ECO:0007669"/>
    <property type="project" value="TreeGrafter"/>
</dbReference>
<evidence type="ECO:0000256" key="3">
    <source>
        <dbReference type="ARBA" id="ARBA00022723"/>
    </source>
</evidence>
<reference evidence="9" key="1">
    <citation type="submission" date="2023-09" db="UniProtKB">
        <authorList>
            <consortium name="Ensembl"/>
        </authorList>
    </citation>
    <scope>IDENTIFICATION</scope>
</reference>
<evidence type="ECO:0000256" key="7">
    <source>
        <dbReference type="SAM" id="Phobius"/>
    </source>
</evidence>
<organism evidence="9">
    <name type="scientific">Castor canadensis</name>
    <name type="common">American beaver</name>
    <dbReference type="NCBI Taxonomy" id="51338"/>
    <lineage>
        <taxon>Eukaryota</taxon>
        <taxon>Metazoa</taxon>
        <taxon>Chordata</taxon>
        <taxon>Craniata</taxon>
        <taxon>Vertebrata</taxon>
        <taxon>Euteleostomi</taxon>
        <taxon>Mammalia</taxon>
        <taxon>Eutheria</taxon>
        <taxon>Euarchontoglires</taxon>
        <taxon>Glires</taxon>
        <taxon>Rodentia</taxon>
        <taxon>Castorimorpha</taxon>
        <taxon>Castoridae</taxon>
        <taxon>Castor</taxon>
    </lineage>
</organism>
<name>A0A8C0WPQ4_CASCN</name>
<keyword evidence="7" id="KW-1133">Transmembrane helix</keyword>
<dbReference type="AlphaFoldDB" id="A0A8C0WPQ4"/>
<keyword evidence="6" id="KW-0539">Nucleus</keyword>
<evidence type="ECO:0000256" key="6">
    <source>
        <dbReference type="ARBA" id="ARBA00023242"/>
    </source>
</evidence>
<dbReference type="GO" id="GO:0005634">
    <property type="term" value="C:nucleus"/>
    <property type="evidence" value="ECO:0007669"/>
    <property type="project" value="UniProtKB-SubCell"/>
</dbReference>
<comment type="subcellular location">
    <subcellularLocation>
        <location evidence="1">Nucleus</location>
    </subcellularLocation>
</comment>
<comment type="subunit">
    <text evidence="2">Monomer.</text>
</comment>
<evidence type="ECO:0000256" key="4">
    <source>
        <dbReference type="ARBA" id="ARBA00022801"/>
    </source>
</evidence>
<keyword evidence="7" id="KW-0472">Membrane</keyword>
<proteinExistence type="predicted"/>
<evidence type="ECO:0000313" key="9">
    <source>
        <dbReference type="Ensembl" id="ENSCCNP00000014614.1"/>
    </source>
</evidence>
<accession>A0A8C0WPQ4</accession>
<dbReference type="PANTHER" id="PTHR13204:SF1">
    <property type="entry name" value="ESTER HYDROLASE C11ORF54"/>
    <property type="match status" value="1"/>
</dbReference>
<dbReference type="InterPro" id="IPR015021">
    <property type="entry name" value="C11orf54_DUF1907"/>
</dbReference>
<keyword evidence="3" id="KW-0479">Metal-binding</keyword>
<evidence type="ECO:0000256" key="2">
    <source>
        <dbReference type="ARBA" id="ARBA00011245"/>
    </source>
</evidence>
<keyword evidence="5" id="KW-0862">Zinc</keyword>
<evidence type="ECO:0000256" key="1">
    <source>
        <dbReference type="ARBA" id="ARBA00004123"/>
    </source>
</evidence>
<evidence type="ECO:0000259" key="8">
    <source>
        <dbReference type="Pfam" id="PF08925"/>
    </source>
</evidence>
<keyword evidence="7" id="KW-0812">Transmembrane</keyword>
<feature type="transmembrane region" description="Helical" evidence="7">
    <location>
        <begin position="55"/>
        <end position="75"/>
    </location>
</feature>
<feature type="domain" description="DUF1907" evidence="8">
    <location>
        <begin position="20"/>
        <end position="52"/>
    </location>
</feature>
<dbReference type="GO" id="GO:0008270">
    <property type="term" value="F:zinc ion binding"/>
    <property type="evidence" value="ECO:0007669"/>
    <property type="project" value="TreeGrafter"/>
</dbReference>
<dbReference type="Pfam" id="PF08925">
    <property type="entry name" value="DUF1907"/>
    <property type="match status" value="1"/>
</dbReference>
<sequence length="78" mass="8941">MACTEFSFHMPSLEEFAEVMQKGLKDNFADVQVSVVDCPDLTKEPFTFPVKGKQVFVSCLLCFYMLLVFNHNLFLKPV</sequence>
<dbReference type="PANTHER" id="PTHR13204">
    <property type="entry name" value="PTD012 PROTEIN"/>
    <property type="match status" value="1"/>
</dbReference>
<protein>
    <recommendedName>
        <fullName evidence="8">DUF1907 domain-containing protein</fullName>
    </recommendedName>
</protein>
<evidence type="ECO:0000256" key="5">
    <source>
        <dbReference type="ARBA" id="ARBA00022833"/>
    </source>
</evidence>
<keyword evidence="4" id="KW-0378">Hydrolase</keyword>